<organism evidence="2">
    <name type="scientific">marine sediment metagenome</name>
    <dbReference type="NCBI Taxonomy" id="412755"/>
    <lineage>
        <taxon>unclassified sequences</taxon>
        <taxon>metagenomes</taxon>
        <taxon>ecological metagenomes</taxon>
    </lineage>
</organism>
<feature type="domain" description="Serine aminopeptidase S33" evidence="1">
    <location>
        <begin position="58"/>
        <end position="168"/>
    </location>
</feature>
<accession>X1SCX5</accession>
<dbReference type="PANTHER" id="PTHR12277">
    <property type="entry name" value="ALPHA/BETA HYDROLASE DOMAIN-CONTAINING PROTEIN"/>
    <property type="match status" value="1"/>
</dbReference>
<comment type="caution">
    <text evidence="2">The sequence shown here is derived from an EMBL/GenBank/DDBJ whole genome shotgun (WGS) entry which is preliminary data.</text>
</comment>
<feature type="non-terminal residue" evidence="2">
    <location>
        <position position="204"/>
    </location>
</feature>
<evidence type="ECO:0000259" key="1">
    <source>
        <dbReference type="Pfam" id="PF12146"/>
    </source>
</evidence>
<evidence type="ECO:0000313" key="2">
    <source>
        <dbReference type="EMBL" id="GAI65624.1"/>
    </source>
</evidence>
<gene>
    <name evidence="2" type="ORF">S12H4_08521</name>
</gene>
<sequence>MEKKISIDDPAVSNIVFYPRKIAMPNDLNPNIDILRLNIGNGVEIGGLFYKNDVKNPTILLFHGNGEIALDYRYIAPMFFEINVNLAVVDFRGYGFSSGEPYYTSLISDAMPIYTVFREWMNQNGLLNSLFILGRSLGSVCAAEIGSYNPVDLRGIIFESGFASVYNMMTNTFGISSPNLTSDSLEEYSNDTKVRKFKKPALII</sequence>
<dbReference type="InterPro" id="IPR029058">
    <property type="entry name" value="AB_hydrolase_fold"/>
</dbReference>
<dbReference type="SUPFAM" id="SSF53474">
    <property type="entry name" value="alpha/beta-Hydrolases"/>
    <property type="match status" value="1"/>
</dbReference>
<dbReference type="InterPro" id="IPR022742">
    <property type="entry name" value="Hydrolase_4"/>
</dbReference>
<proteinExistence type="predicted"/>
<name>X1SCX5_9ZZZZ</name>
<dbReference type="AlphaFoldDB" id="X1SCX5"/>
<reference evidence="2" key="1">
    <citation type="journal article" date="2014" name="Front. Microbiol.">
        <title>High frequency of phylogenetically diverse reductive dehalogenase-homologous genes in deep subseafloor sedimentary metagenomes.</title>
        <authorList>
            <person name="Kawai M."/>
            <person name="Futagami T."/>
            <person name="Toyoda A."/>
            <person name="Takaki Y."/>
            <person name="Nishi S."/>
            <person name="Hori S."/>
            <person name="Arai W."/>
            <person name="Tsubouchi T."/>
            <person name="Morono Y."/>
            <person name="Uchiyama I."/>
            <person name="Ito T."/>
            <person name="Fujiyama A."/>
            <person name="Inagaki F."/>
            <person name="Takami H."/>
        </authorList>
    </citation>
    <scope>NUCLEOTIDE SEQUENCE</scope>
    <source>
        <strain evidence="2">Expedition CK06-06</strain>
    </source>
</reference>
<dbReference type="Gene3D" id="3.40.50.1820">
    <property type="entry name" value="alpha/beta hydrolase"/>
    <property type="match status" value="1"/>
</dbReference>
<dbReference type="PANTHER" id="PTHR12277:SF81">
    <property type="entry name" value="PROTEIN ABHD13"/>
    <property type="match status" value="1"/>
</dbReference>
<protein>
    <recommendedName>
        <fullName evidence="1">Serine aminopeptidase S33 domain-containing protein</fullName>
    </recommendedName>
</protein>
<dbReference type="EMBL" id="BARW01003300">
    <property type="protein sequence ID" value="GAI65624.1"/>
    <property type="molecule type" value="Genomic_DNA"/>
</dbReference>
<dbReference type="Pfam" id="PF12146">
    <property type="entry name" value="Hydrolase_4"/>
    <property type="match status" value="1"/>
</dbReference>